<evidence type="ECO:0000313" key="3">
    <source>
        <dbReference type="EMBL" id="MBM9467898.1"/>
    </source>
</evidence>
<name>A0A938YHG5_9ACTN</name>
<comment type="caution">
    <text evidence="3">The sequence shown here is derived from an EMBL/GenBank/DDBJ whole genome shotgun (WGS) entry which is preliminary data.</text>
</comment>
<dbReference type="Pfam" id="PF14339">
    <property type="entry name" value="DUF4394"/>
    <property type="match status" value="1"/>
</dbReference>
<sequence length="320" mass="32160">MRMRTLGTTGMLAAILAAGLALPSAATAAPATAGRTAEVSTNALAGVGGSVQTALFGKGDQHSRGKSGGLSAVGLTDGGRALVVFSVDKPGRTGQPMTVTGLAGDRILIGIDHRVQNGKLYAVGNAGGIYLIGDRAAAAKVGQLSVALSGTQFGVDFNPAANALRVVSDTGQNLRQPFGTGDAPNGATVADTPLSNAGAPATGISAAAYTNNDLSAATATTLFDLDTVADQVVLQSPANAGTLVPTGSYGVDADRDAGFDIYSTLRDDRAVENTGFATITIKGRSTLVEIDLLTGSAESKGVFSQRIVTDIAVLLNQRGR</sequence>
<proteinExistence type="predicted"/>
<feature type="signal peptide" evidence="1">
    <location>
        <begin position="1"/>
        <end position="28"/>
    </location>
</feature>
<feature type="chain" id="PRO_5037796794" evidence="1">
    <location>
        <begin position="29"/>
        <end position="320"/>
    </location>
</feature>
<protein>
    <submittedName>
        <fullName evidence="3">DUF4394 domain-containing protein</fullName>
    </submittedName>
</protein>
<accession>A0A938YHG5</accession>
<dbReference type="AlphaFoldDB" id="A0A938YHG5"/>
<keyword evidence="4" id="KW-1185">Reference proteome</keyword>
<organism evidence="3 4">
    <name type="scientific">Nakamurella leprariae</name>
    <dbReference type="NCBI Taxonomy" id="2803911"/>
    <lineage>
        <taxon>Bacteria</taxon>
        <taxon>Bacillati</taxon>
        <taxon>Actinomycetota</taxon>
        <taxon>Actinomycetes</taxon>
        <taxon>Nakamurellales</taxon>
        <taxon>Nakamurellaceae</taxon>
        <taxon>Nakamurella</taxon>
    </lineage>
</organism>
<feature type="domain" description="DUF4394" evidence="2">
    <location>
        <begin position="82"/>
        <end position="312"/>
    </location>
</feature>
<gene>
    <name evidence="3" type="ORF">JL106_11450</name>
</gene>
<dbReference type="InterPro" id="IPR025507">
    <property type="entry name" value="DUF4394"/>
</dbReference>
<dbReference type="EMBL" id="JAERWK010000015">
    <property type="protein sequence ID" value="MBM9467898.1"/>
    <property type="molecule type" value="Genomic_DNA"/>
</dbReference>
<dbReference type="Proteomes" id="UP000663792">
    <property type="component" value="Unassembled WGS sequence"/>
</dbReference>
<reference evidence="3" key="1">
    <citation type="submission" date="2021-01" db="EMBL/GenBank/DDBJ databases">
        <title>YIM 132084 draft genome.</title>
        <authorList>
            <person name="An D."/>
        </authorList>
    </citation>
    <scope>NUCLEOTIDE SEQUENCE</scope>
    <source>
        <strain evidence="3">YIM 132084</strain>
    </source>
</reference>
<keyword evidence="1" id="KW-0732">Signal</keyword>
<evidence type="ECO:0000313" key="4">
    <source>
        <dbReference type="Proteomes" id="UP000663792"/>
    </source>
</evidence>
<dbReference type="RefSeq" id="WP_205260859.1">
    <property type="nucleotide sequence ID" value="NZ_JAERWK010000015.1"/>
</dbReference>
<evidence type="ECO:0000256" key="1">
    <source>
        <dbReference type="SAM" id="SignalP"/>
    </source>
</evidence>
<evidence type="ECO:0000259" key="2">
    <source>
        <dbReference type="Pfam" id="PF14339"/>
    </source>
</evidence>